<dbReference type="Gene3D" id="3.40.190.10">
    <property type="entry name" value="Periplasmic binding protein-like II"/>
    <property type="match status" value="2"/>
</dbReference>
<reference evidence="5 6" key="1">
    <citation type="submission" date="2024-04" db="EMBL/GenBank/DDBJ databases">
        <title>Aurantiacibacter sp. DGU6 16S ribosomal RNA gene Genome sequencing and assembly.</title>
        <authorList>
            <person name="Park S."/>
        </authorList>
    </citation>
    <scope>NUCLEOTIDE SEQUENCE [LARGE SCALE GENOMIC DNA]</scope>
    <source>
        <strain evidence="5 6">DGU6</strain>
    </source>
</reference>
<dbReference type="Pfam" id="PF13531">
    <property type="entry name" value="SBP_bac_11"/>
    <property type="match status" value="1"/>
</dbReference>
<evidence type="ECO:0000313" key="5">
    <source>
        <dbReference type="EMBL" id="MEL1249264.1"/>
    </source>
</evidence>
<evidence type="ECO:0000256" key="2">
    <source>
        <dbReference type="ARBA" id="ARBA00022723"/>
    </source>
</evidence>
<dbReference type="SUPFAM" id="SSF53850">
    <property type="entry name" value="Periplasmic binding protein-like II"/>
    <property type="match status" value="1"/>
</dbReference>
<proteinExistence type="inferred from homology"/>
<dbReference type="InterPro" id="IPR005950">
    <property type="entry name" value="ModA"/>
</dbReference>
<gene>
    <name evidence="5" type="primary">modA</name>
    <name evidence="5" type="ORF">AAEO60_01115</name>
</gene>
<feature type="chain" id="PRO_5046631345" evidence="4">
    <location>
        <begin position="20"/>
        <end position="249"/>
    </location>
</feature>
<evidence type="ECO:0000256" key="3">
    <source>
        <dbReference type="ARBA" id="ARBA00022729"/>
    </source>
</evidence>
<dbReference type="NCBIfam" id="TIGR01256">
    <property type="entry name" value="modA"/>
    <property type="match status" value="1"/>
</dbReference>
<evidence type="ECO:0000313" key="6">
    <source>
        <dbReference type="Proteomes" id="UP001497045"/>
    </source>
</evidence>
<sequence length="249" mass="26188">MFRTLLASLALLLSGCAPTEETGPVVLAASSLTEAIEAAADAWEAQGHLRPVLSFAGSASVARQVEQGAPADIVITADEQWMDWLAEHDLVDADSRRDIASNSLVFVRRDQQVALPTGSGWQPRRIAMADPDSVPAGRYARSALEHAGAWQAVEAMVVPAENVRQALALVERGEAELGVVYATDARTVPGLVTDALPLPEGVEVLYPAAILASSTSQDAGAFLEFLSSREGGAILCEHGFSMPGGRTPC</sequence>
<dbReference type="EMBL" id="JBBYHV010000001">
    <property type="protein sequence ID" value="MEL1249264.1"/>
    <property type="molecule type" value="Genomic_DNA"/>
</dbReference>
<feature type="signal peptide" evidence="4">
    <location>
        <begin position="1"/>
        <end position="19"/>
    </location>
</feature>
<evidence type="ECO:0000256" key="4">
    <source>
        <dbReference type="SAM" id="SignalP"/>
    </source>
</evidence>
<dbReference type="PANTHER" id="PTHR30632">
    <property type="entry name" value="MOLYBDATE-BINDING PERIPLASMIC PROTEIN"/>
    <property type="match status" value="1"/>
</dbReference>
<dbReference type="RefSeq" id="WP_341671796.1">
    <property type="nucleotide sequence ID" value="NZ_JBBYHV010000001.1"/>
</dbReference>
<dbReference type="Proteomes" id="UP001497045">
    <property type="component" value="Unassembled WGS sequence"/>
</dbReference>
<keyword evidence="3 4" id="KW-0732">Signal</keyword>
<keyword evidence="2" id="KW-0479">Metal-binding</keyword>
<comment type="caution">
    <text evidence="5">The sequence shown here is derived from an EMBL/GenBank/DDBJ whole genome shotgun (WGS) entry which is preliminary data.</text>
</comment>
<evidence type="ECO:0000256" key="1">
    <source>
        <dbReference type="ARBA" id="ARBA00009175"/>
    </source>
</evidence>
<name>A0ABU9IB19_9SPHN</name>
<accession>A0ABU9IB19</accession>
<dbReference type="InterPro" id="IPR050682">
    <property type="entry name" value="ModA/WtpA"/>
</dbReference>
<dbReference type="PROSITE" id="PS51257">
    <property type="entry name" value="PROKAR_LIPOPROTEIN"/>
    <property type="match status" value="1"/>
</dbReference>
<keyword evidence="6" id="KW-1185">Reference proteome</keyword>
<organism evidence="5 6">
    <name type="scientific">Aurantiacibacter gilvus</name>
    <dbReference type="NCBI Taxonomy" id="3139141"/>
    <lineage>
        <taxon>Bacteria</taxon>
        <taxon>Pseudomonadati</taxon>
        <taxon>Pseudomonadota</taxon>
        <taxon>Alphaproteobacteria</taxon>
        <taxon>Sphingomonadales</taxon>
        <taxon>Erythrobacteraceae</taxon>
        <taxon>Aurantiacibacter</taxon>
    </lineage>
</organism>
<dbReference type="PIRSF" id="PIRSF004846">
    <property type="entry name" value="ModA"/>
    <property type="match status" value="1"/>
</dbReference>
<dbReference type="PANTHER" id="PTHR30632:SF0">
    <property type="entry name" value="SULFATE-BINDING PROTEIN"/>
    <property type="match status" value="1"/>
</dbReference>
<comment type="similarity">
    <text evidence="1">Belongs to the bacterial solute-binding protein ModA family.</text>
</comment>
<protein>
    <submittedName>
        <fullName evidence="5">Molybdate ABC transporter substrate-binding protein</fullName>
    </submittedName>
</protein>